<evidence type="ECO:0000256" key="1">
    <source>
        <dbReference type="ARBA" id="ARBA00006484"/>
    </source>
</evidence>
<keyword evidence="5" id="KW-1185">Reference proteome</keyword>
<organism evidence="4 5">
    <name type="scientific">Cristinia sonorae</name>
    <dbReference type="NCBI Taxonomy" id="1940300"/>
    <lineage>
        <taxon>Eukaryota</taxon>
        <taxon>Fungi</taxon>
        <taxon>Dikarya</taxon>
        <taxon>Basidiomycota</taxon>
        <taxon>Agaricomycotina</taxon>
        <taxon>Agaricomycetes</taxon>
        <taxon>Agaricomycetidae</taxon>
        <taxon>Agaricales</taxon>
        <taxon>Pleurotineae</taxon>
        <taxon>Stephanosporaceae</taxon>
        <taxon>Cristinia</taxon>
    </lineage>
</organism>
<dbReference type="OrthoDB" id="191139at2759"/>
<keyword evidence="2" id="KW-0521">NADP</keyword>
<dbReference type="InterPro" id="IPR002347">
    <property type="entry name" value="SDR_fam"/>
</dbReference>
<dbReference type="PRINTS" id="PR00081">
    <property type="entry name" value="GDHRDH"/>
</dbReference>
<dbReference type="Proteomes" id="UP000813824">
    <property type="component" value="Unassembled WGS sequence"/>
</dbReference>
<accession>A0A8K0XL77</accession>
<comment type="caution">
    <text evidence="4">The sequence shown here is derived from an EMBL/GenBank/DDBJ whole genome shotgun (WGS) entry which is preliminary data.</text>
</comment>
<dbReference type="InterPro" id="IPR036291">
    <property type="entry name" value="NAD(P)-bd_dom_sf"/>
</dbReference>
<evidence type="ECO:0000256" key="3">
    <source>
        <dbReference type="ARBA" id="ARBA00023002"/>
    </source>
</evidence>
<protein>
    <submittedName>
        <fullName evidence="4">NAD(P)-binding protein</fullName>
    </submittedName>
</protein>
<name>A0A8K0XL77_9AGAR</name>
<dbReference type="Gene3D" id="3.40.50.720">
    <property type="entry name" value="NAD(P)-binding Rossmann-like Domain"/>
    <property type="match status" value="1"/>
</dbReference>
<reference evidence="4" key="1">
    <citation type="journal article" date="2021" name="New Phytol.">
        <title>Evolutionary innovations through gain and loss of genes in the ectomycorrhizal Boletales.</title>
        <authorList>
            <person name="Wu G."/>
            <person name="Miyauchi S."/>
            <person name="Morin E."/>
            <person name="Kuo A."/>
            <person name="Drula E."/>
            <person name="Varga T."/>
            <person name="Kohler A."/>
            <person name="Feng B."/>
            <person name="Cao Y."/>
            <person name="Lipzen A."/>
            <person name="Daum C."/>
            <person name="Hundley H."/>
            <person name="Pangilinan J."/>
            <person name="Johnson J."/>
            <person name="Barry K."/>
            <person name="LaButti K."/>
            <person name="Ng V."/>
            <person name="Ahrendt S."/>
            <person name="Min B."/>
            <person name="Choi I.G."/>
            <person name="Park H."/>
            <person name="Plett J.M."/>
            <person name="Magnuson J."/>
            <person name="Spatafora J.W."/>
            <person name="Nagy L.G."/>
            <person name="Henrissat B."/>
            <person name="Grigoriev I.V."/>
            <person name="Yang Z.L."/>
            <person name="Xu J."/>
            <person name="Martin F.M."/>
        </authorList>
    </citation>
    <scope>NUCLEOTIDE SEQUENCE</scope>
    <source>
        <strain evidence="4">KKN 215</strain>
    </source>
</reference>
<dbReference type="EMBL" id="JAEVFJ010000042">
    <property type="protein sequence ID" value="KAH8086594.1"/>
    <property type="molecule type" value="Genomic_DNA"/>
</dbReference>
<keyword evidence="3" id="KW-0560">Oxidoreductase</keyword>
<evidence type="ECO:0000313" key="5">
    <source>
        <dbReference type="Proteomes" id="UP000813824"/>
    </source>
</evidence>
<dbReference type="Pfam" id="PF00106">
    <property type="entry name" value="adh_short"/>
    <property type="match status" value="1"/>
</dbReference>
<dbReference type="AlphaFoldDB" id="A0A8K0XL77"/>
<evidence type="ECO:0000256" key="2">
    <source>
        <dbReference type="ARBA" id="ARBA00022857"/>
    </source>
</evidence>
<dbReference type="SUPFAM" id="SSF51735">
    <property type="entry name" value="NAD(P)-binding Rossmann-fold domains"/>
    <property type="match status" value="1"/>
</dbReference>
<comment type="similarity">
    <text evidence="1">Belongs to the short-chain dehydrogenases/reductases (SDR) family.</text>
</comment>
<evidence type="ECO:0000313" key="4">
    <source>
        <dbReference type="EMBL" id="KAH8086594.1"/>
    </source>
</evidence>
<dbReference type="PANTHER" id="PTHR24320">
    <property type="entry name" value="RETINOL DEHYDROGENASE"/>
    <property type="match status" value="1"/>
</dbReference>
<proteinExistence type="inferred from homology"/>
<dbReference type="GO" id="GO:0016491">
    <property type="term" value="F:oxidoreductase activity"/>
    <property type="evidence" value="ECO:0007669"/>
    <property type="project" value="UniProtKB-KW"/>
</dbReference>
<sequence>MSNVFTFLKWFFFPYRTDFTAEQIPDLTGRVVIVTGGNEGIGKETVKALLDRNARVYIASRSKAKADAAIQQLHQLTGKQAIFLELDLASLSSVRRSAEEFLSKEPELHVLYNNAGVMWPAMEETTEEGFDLQFGVNVLGHFLFTELLVPALAAGAASSPDQHSRVITVASSASLLNTVNFDTLKDGPVRRQHSTESLYNQSKFLNVVVARETAKRYADKHILSIPVHPGNIKTELMRTKAQWLRDLVGATLLWPAAQGALTQLWAGTMPEAIQYNAELLVAFVHVDKCRAEAYDPVLGERVWSYLQEQVARA</sequence>
<dbReference type="PANTHER" id="PTHR24320:SF282">
    <property type="entry name" value="WW DOMAIN-CONTAINING OXIDOREDUCTASE"/>
    <property type="match status" value="1"/>
</dbReference>
<gene>
    <name evidence="4" type="ORF">BXZ70DRAFT_1011686</name>
</gene>